<gene>
    <name evidence="4" type="primary">Aste57867_23208</name>
    <name evidence="3" type="ORF">As57867_023137</name>
    <name evidence="4" type="ORF">ASTE57867_23208</name>
</gene>
<feature type="region of interest" description="Disordered" evidence="1">
    <location>
        <begin position="1"/>
        <end position="27"/>
    </location>
</feature>
<sequence>MAARRDDPPTPADGTPMRRINGPLGDLWKKMSKTNQQQSERLYDTTGDRDNAEFEYGAWIDMCRYMGYAATEGQPNGGVDLHQLSINTEQLSAGFQSSGVLSQDLLVLIKSSKYMDDDIVATFHDPIGCIEGYFHRDVVEAIGAVLVKNTGLILRNVTVFMPVERRQQYLNVTRGNIVRIFPSSTRFADDVMAFHDEQPALLDSMTILEDPAGVATTTADLLVMTQRHVIHQNNAQRAPPPPPPHLKGKQKWAWKSFKKKAKGQQPSPTTSESPSPVAPQQPQPNRATSALPPAFASFESPSPRPPRPERQRIAAPASQPTPPTPLSPARSEASLPSVLPCRTPVHSQQDSTKQVTILLPTAATAEDVSRAIDQVLNEDDW</sequence>
<feature type="compositionally biased region" description="Low complexity" evidence="1">
    <location>
        <begin position="283"/>
        <end position="301"/>
    </location>
</feature>
<dbReference type="Proteomes" id="UP000332933">
    <property type="component" value="Unassembled WGS sequence"/>
</dbReference>
<feature type="region of interest" description="Disordered" evidence="1">
    <location>
        <begin position="233"/>
        <end position="353"/>
    </location>
</feature>
<dbReference type="PANTHER" id="PTHR14523">
    <property type="entry name" value="UNCHARACTERIZED PROTEIN C17ORF53 HOMOLOG"/>
    <property type="match status" value="1"/>
</dbReference>
<dbReference type="InterPro" id="IPR028045">
    <property type="entry name" value="HROB"/>
</dbReference>
<feature type="domain" description="Homologous recombination OB-fold protein OB-fold" evidence="2">
    <location>
        <begin position="105"/>
        <end position="183"/>
    </location>
</feature>
<keyword evidence="5" id="KW-1185">Reference proteome</keyword>
<evidence type="ECO:0000313" key="5">
    <source>
        <dbReference type="Proteomes" id="UP000332933"/>
    </source>
</evidence>
<evidence type="ECO:0000256" key="1">
    <source>
        <dbReference type="SAM" id="MobiDB-lite"/>
    </source>
</evidence>
<dbReference type="EMBL" id="CAADRA010007256">
    <property type="protein sequence ID" value="VFT99855.1"/>
    <property type="molecule type" value="Genomic_DNA"/>
</dbReference>
<feature type="compositionally biased region" description="Low complexity" evidence="1">
    <location>
        <begin position="263"/>
        <end position="275"/>
    </location>
</feature>
<dbReference type="AlphaFoldDB" id="A0A485LP08"/>
<name>A0A485LP08_9STRA</name>
<dbReference type="OrthoDB" id="21443at2759"/>
<dbReference type="EMBL" id="VJMH01007230">
    <property type="protein sequence ID" value="KAF0684863.1"/>
    <property type="molecule type" value="Genomic_DNA"/>
</dbReference>
<dbReference type="InterPro" id="IPR058570">
    <property type="entry name" value="HROB_OB"/>
</dbReference>
<reference evidence="4 5" key="1">
    <citation type="submission" date="2019-03" db="EMBL/GenBank/DDBJ databases">
        <authorList>
            <person name="Gaulin E."/>
            <person name="Dumas B."/>
        </authorList>
    </citation>
    <scope>NUCLEOTIDE SEQUENCE [LARGE SCALE GENOMIC DNA]</scope>
    <source>
        <strain evidence="4">CBS 568.67</strain>
    </source>
</reference>
<proteinExistence type="predicted"/>
<feature type="compositionally biased region" description="Basic residues" evidence="1">
    <location>
        <begin position="246"/>
        <end position="262"/>
    </location>
</feature>
<evidence type="ECO:0000259" key="2">
    <source>
        <dbReference type="Pfam" id="PF15072"/>
    </source>
</evidence>
<reference evidence="3" key="2">
    <citation type="submission" date="2019-06" db="EMBL/GenBank/DDBJ databases">
        <title>Genomics analysis of Aphanomyces spp. identifies a new class of oomycete effector associated with host adaptation.</title>
        <authorList>
            <person name="Gaulin E."/>
        </authorList>
    </citation>
    <scope>NUCLEOTIDE SEQUENCE</scope>
    <source>
        <strain evidence="3">CBS 578.67</strain>
    </source>
</reference>
<dbReference type="PANTHER" id="PTHR14523:SF1">
    <property type="entry name" value="HOMOLOGOUS RECOMBINATION OB-FOLD PROTEIN"/>
    <property type="match status" value="1"/>
</dbReference>
<protein>
    <submittedName>
        <fullName evidence="4">Aste57867_23208 protein</fullName>
    </submittedName>
</protein>
<accession>A0A485LP08</accession>
<dbReference type="GO" id="GO:0000725">
    <property type="term" value="P:recombinational repair"/>
    <property type="evidence" value="ECO:0007669"/>
    <property type="project" value="InterPro"/>
</dbReference>
<organism evidence="4 5">
    <name type="scientific">Aphanomyces stellatus</name>
    <dbReference type="NCBI Taxonomy" id="120398"/>
    <lineage>
        <taxon>Eukaryota</taxon>
        <taxon>Sar</taxon>
        <taxon>Stramenopiles</taxon>
        <taxon>Oomycota</taxon>
        <taxon>Saprolegniomycetes</taxon>
        <taxon>Saprolegniales</taxon>
        <taxon>Verrucalvaceae</taxon>
        <taxon>Aphanomyces</taxon>
    </lineage>
</organism>
<evidence type="ECO:0000313" key="3">
    <source>
        <dbReference type="EMBL" id="KAF0684863.1"/>
    </source>
</evidence>
<dbReference type="Pfam" id="PF15072">
    <property type="entry name" value="HROB"/>
    <property type="match status" value="1"/>
</dbReference>
<evidence type="ECO:0000313" key="4">
    <source>
        <dbReference type="EMBL" id="VFT99855.1"/>
    </source>
</evidence>